<gene>
    <name evidence="2" type="ORF">Ocin01_10101</name>
</gene>
<dbReference type="OrthoDB" id="424490at2759"/>
<dbReference type="InterPro" id="IPR053164">
    <property type="entry name" value="IS1016-like_transposase"/>
</dbReference>
<accession>A0A1D2MUJ6</accession>
<dbReference type="NCBIfam" id="NF033547">
    <property type="entry name" value="transpos_IS1595"/>
    <property type="match status" value="1"/>
</dbReference>
<dbReference type="Proteomes" id="UP000094527">
    <property type="component" value="Unassembled WGS sequence"/>
</dbReference>
<evidence type="ECO:0000259" key="1">
    <source>
        <dbReference type="SMART" id="SM01126"/>
    </source>
</evidence>
<dbReference type="PANTHER" id="PTHR47163:SF2">
    <property type="entry name" value="SI:DKEY-17M8.2"/>
    <property type="match status" value="1"/>
</dbReference>
<dbReference type="InterPro" id="IPR024445">
    <property type="entry name" value="Tnp_ISXO2-like"/>
</dbReference>
<dbReference type="STRING" id="48709.A0A1D2MUJ6"/>
<evidence type="ECO:0000313" key="3">
    <source>
        <dbReference type="Proteomes" id="UP000094527"/>
    </source>
</evidence>
<reference evidence="2 3" key="1">
    <citation type="journal article" date="2016" name="Genome Biol. Evol.">
        <title>Gene Family Evolution Reflects Adaptation to Soil Environmental Stressors in the Genome of the Collembolan Orchesella cincta.</title>
        <authorList>
            <person name="Faddeeva-Vakhrusheva A."/>
            <person name="Derks M.F."/>
            <person name="Anvar S.Y."/>
            <person name="Agamennone V."/>
            <person name="Suring W."/>
            <person name="Smit S."/>
            <person name="van Straalen N.M."/>
            <person name="Roelofs D."/>
        </authorList>
    </citation>
    <scope>NUCLEOTIDE SEQUENCE [LARGE SCALE GENOMIC DNA]</scope>
    <source>
        <tissue evidence="2">Mixed pool</tissue>
    </source>
</reference>
<organism evidence="2 3">
    <name type="scientific">Orchesella cincta</name>
    <name type="common">Springtail</name>
    <name type="synonym">Podura cincta</name>
    <dbReference type="NCBI Taxonomy" id="48709"/>
    <lineage>
        <taxon>Eukaryota</taxon>
        <taxon>Metazoa</taxon>
        <taxon>Ecdysozoa</taxon>
        <taxon>Arthropoda</taxon>
        <taxon>Hexapoda</taxon>
        <taxon>Collembola</taxon>
        <taxon>Entomobryomorpha</taxon>
        <taxon>Entomobryoidea</taxon>
        <taxon>Orchesellidae</taxon>
        <taxon>Orchesellinae</taxon>
        <taxon>Orchesella</taxon>
    </lineage>
</organism>
<dbReference type="SMART" id="SM01126">
    <property type="entry name" value="DDE_Tnp_IS1595"/>
    <property type="match status" value="1"/>
</dbReference>
<keyword evidence="3" id="KW-1185">Reference proteome</keyword>
<dbReference type="PANTHER" id="PTHR47163">
    <property type="entry name" value="DDE_TNP_IS1595 DOMAIN-CONTAINING PROTEIN"/>
    <property type="match status" value="1"/>
</dbReference>
<dbReference type="EMBL" id="LJIJ01000524">
    <property type="protein sequence ID" value="ODM96581.1"/>
    <property type="molecule type" value="Genomic_DNA"/>
</dbReference>
<protein>
    <submittedName>
        <fullName evidence="2">Putative transposase-like protein</fullName>
    </submittedName>
</protein>
<sequence length="339" mass="39013">MSAVLPKLSLTARDVFNLLEKSPFGFVQFGRVIQSDIDAFSLAIHSGLIDINNAPRCVCGNIMRLRQRLDKSENAYQGFGWQCHGSSRCRRTFSLPKVTFFEDVKFSWVKVWDLCLHWFLQTPVTVAAGQLGVSKDAAIDWYSFCRQICYDTVSDLDICIGGPGLHVELDESHIFKRKYNRGRQLAFQHVWIFGAICRESKEAFVQVVADRTGATLWPIIRRKVYPGTVILTDSARVYNSLHEAERGGFEHYQVNHRRNFVHPDNPNVHTNTIERQWGLLKGTIKGCMDEDRLEMYLGEFMYRRQFLMANTNMEKRTLGKQFKVFLSDVRKAFPGVQGQ</sequence>
<feature type="domain" description="ISXO2-like transposase" evidence="1">
    <location>
        <begin position="159"/>
        <end position="305"/>
    </location>
</feature>
<evidence type="ECO:0000313" key="2">
    <source>
        <dbReference type="EMBL" id="ODM96581.1"/>
    </source>
</evidence>
<name>A0A1D2MUJ6_ORCCI</name>
<comment type="caution">
    <text evidence="2">The sequence shown here is derived from an EMBL/GenBank/DDBJ whole genome shotgun (WGS) entry which is preliminary data.</text>
</comment>
<dbReference type="AlphaFoldDB" id="A0A1D2MUJ6"/>
<dbReference type="Pfam" id="PF12762">
    <property type="entry name" value="DDE_Tnp_IS1595"/>
    <property type="match status" value="1"/>
</dbReference>
<proteinExistence type="predicted"/>
<dbReference type="OMA" id="LMANTNM"/>